<protein>
    <submittedName>
        <fullName evidence="22">Uncharacterized protein</fullName>
    </submittedName>
</protein>
<comment type="subcellular location">
    <subcellularLocation>
        <location evidence="3">Nucleus</location>
    </subcellularLocation>
</comment>
<evidence type="ECO:0000256" key="18">
    <source>
        <dbReference type="SAM" id="MobiDB-lite"/>
    </source>
</evidence>
<dbReference type="SMART" id="SM00949">
    <property type="entry name" value="PAZ"/>
    <property type="match status" value="1"/>
</dbReference>
<feature type="region of interest" description="Disordered" evidence="18">
    <location>
        <begin position="1334"/>
        <end position="1379"/>
    </location>
</feature>
<dbReference type="SMART" id="SM00358">
    <property type="entry name" value="DSRM"/>
    <property type="match status" value="6"/>
</dbReference>
<evidence type="ECO:0000313" key="22">
    <source>
        <dbReference type="EMBL" id="KAK4747016.1"/>
    </source>
</evidence>
<keyword evidence="7" id="KW-0547">Nucleotide-binding</keyword>
<dbReference type="PROSITE" id="PS50821">
    <property type="entry name" value="PAZ"/>
    <property type="match status" value="1"/>
</dbReference>
<keyword evidence="23" id="KW-1185">Reference proteome</keyword>
<comment type="caution">
    <text evidence="22">The sequence shown here is derived from an EMBL/GenBank/DDBJ whole genome shotgun (WGS) entry which is preliminary data.</text>
</comment>
<feature type="region of interest" description="Disordered" evidence="18">
    <location>
        <begin position="1685"/>
        <end position="1761"/>
    </location>
</feature>
<dbReference type="Gene3D" id="3.30.160.20">
    <property type="match status" value="5"/>
</dbReference>
<evidence type="ECO:0000256" key="9">
    <source>
        <dbReference type="ARBA" id="ARBA00022801"/>
    </source>
</evidence>
<sequence>MATELGQSFLCVYPQALHLSVATSLHRHSGAPPPHCSGSRTSCFKAVQGSNRGCWRFTEVKDGDSTSGITSRTFSRNQRSNMHIGGTVNLLFTTDEVEERFDVPNGSYVIRGDVKLRDQMFDIIRGIVTWQSRKSVWKLVRNFHQMAALNNHLVPSTEASVEHLAPKCRESAAAAAGTTKRKELHGTTSIHALSGAWVERTNDATFQAYKLDFSCSNEDVNYSRFILLIESKLDEDVGNIEVDLYSLSKLVKSSVSSCGLVHLDPEQIMKAKLFQEFFFNGMFGKLFVGSKEARKCVFQNGTELLWCSPYAYLLLPIDTSEVHDYEPWKINWKAIDSCTAAVEFLKHCPLGLHINKEAVTTPLNTCDLADVIEPDGTKLRCANGLFESNSLSEKVVVAVHTGRIYAVLQVAHEMTAETPFEESAGSKKPGFESHADYFYQKYGIVLKYPRQQLLQLKQSHNPHNLLVDFHDLGAKISQGGPITKKPADHAFIPPELLYILDVPITVLSSCYLLPSLLHRLESLMLASQLRGEINYQANNVNIPIYLILEAITTLRCNESFSMERLELLGDSVLKYTTSCHLFLKYPRKNEGQLTRLRSRVICNLNLHQLGTERKIQGYIRDCPFDPRRWVAPGQITRFPEPCGCNVDSSEVPLDPKFQSEDPKVKHGKACDRGHRWLISKTISDCIEALIGAYYIAGGLDGAIHLMKWFGLEAELMPSFVAEAINSASLHSISPKTANEIAALESKIGYQFSNKGLLLEALTHHSCREEGVQYSYERLEFLGDSALDMLITQHLYHAHPNTDPGELTDLRSASVNNESFAQSAVKYNLEVHLQHCSNILPTQLKEYVDSCRGVDDNTRLLEGSKGPKALGDLMESIAGAVLIDTNLNFDEVWRIFKPLLSPIVTPDKLELPPFRELTELCDHLGYFIREKSVPKEDIMHAEISLQLKDELLIGQGQDRSRKEAKGKAALQVLKKLEARGITFARVMRKGNDLDHTNDVTDSQSVATISDERTDEHSLPKIRKIESHSMKEGKDASHVPAELSPKKPALDVPILVVGPIDMKKGGPRSSLYQLCKQQQWPMPTFDTTEEKESMMMEFDDGMNGFNSFTSKITLHIPNHGSIECMGNPRADKKSSFDSAALSLLHELKKLGRISGDDATLSQSVGSISCKRTEHSSPKRNIQSHAMEEGENEESLPKGRKIENHLIEEGKDAPTVLAEPSPKELHLDHSVPVVGPIDMKKGGPRNALFQLCQQQQWPVPTFEPHEEKASVLMEFDDGVKGFNSFVSKVNLNIPNHGAIECRGNPRADKKSSFDSAALCVLHELQKLGRISGYDATKSQSMAGLTEERREEHSSPKRRKIESQTMEEGEDEKSLPKGRKIENHSMEEGKDAAAVLAEPSPKEPHLDLSVPVVGPIDMKKGGPRNALFQLCQQQQWPVPTFELHEEKASILMEFDDGVKGFNSFVSKVNLHIPNHGAIECRGNPRADKKSSFDSAALCVLHELQKLGRISGYDATKSQSMAGLTEERREEHSSPKRRKIESHTMEEGEDEKSLPKGRKIENHSMEEGKDAPAVLAEPSSKEPHLDLSLPVVGPIDMKKGGPQNALFQLCQQQQWPVPTFEPHEEKASVLMEFDDGVKGFNSFVSKVNLHIPGHGAIQCRGNPRADKKSSFDSAALCALHELQKIGRISGYDATNSPSMAGISVDRTDEHSSPKRRKIENHEMEERGDENSTPKRRKIENQGTEVGKDATSVPAEPSPKGPDLDLSVPVVGPIDMKKGGPRNALFQLCQQQQWPTPAFDTDEEKARVAIEFDDGVKGFSSFTSKIKLHIPNHGDIECRGYPRADKRGSMDSAALSILHELQKQGRIIIRMQSS</sequence>
<accession>A0AAN7GMH2</accession>
<dbReference type="GO" id="GO:0005634">
    <property type="term" value="C:nucleus"/>
    <property type="evidence" value="ECO:0007669"/>
    <property type="project" value="UniProtKB-SubCell"/>
</dbReference>
<dbReference type="InterPro" id="IPR000999">
    <property type="entry name" value="RNase_III_dom"/>
</dbReference>
<feature type="domain" description="DRBM" evidence="19">
    <location>
        <begin position="942"/>
        <end position="977"/>
    </location>
</feature>
<keyword evidence="6" id="KW-0677">Repeat</keyword>
<dbReference type="PROSITE" id="PS50137">
    <property type="entry name" value="DS_RBD"/>
    <property type="match status" value="1"/>
</dbReference>
<evidence type="ECO:0000256" key="1">
    <source>
        <dbReference type="ARBA" id="ARBA00001936"/>
    </source>
</evidence>
<dbReference type="Pfam" id="PF02170">
    <property type="entry name" value="PAZ"/>
    <property type="match status" value="1"/>
</dbReference>
<feature type="compositionally biased region" description="Basic and acidic residues" evidence="18">
    <location>
        <begin position="1342"/>
        <end position="1351"/>
    </location>
</feature>
<dbReference type="InterPro" id="IPR003100">
    <property type="entry name" value="PAZ_dom"/>
</dbReference>
<evidence type="ECO:0000256" key="6">
    <source>
        <dbReference type="ARBA" id="ARBA00022737"/>
    </source>
</evidence>
<dbReference type="FunFam" id="1.10.1520.10:FF:000004">
    <property type="entry name" value="Endoribonuclease dicer-like 1"/>
    <property type="match status" value="1"/>
</dbReference>
<evidence type="ECO:0000256" key="4">
    <source>
        <dbReference type="ARBA" id="ARBA00022722"/>
    </source>
</evidence>
<evidence type="ECO:0000259" key="21">
    <source>
        <dbReference type="PROSITE" id="PS50821"/>
    </source>
</evidence>
<feature type="compositionally biased region" description="Basic and acidic residues" evidence="18">
    <location>
        <begin position="1714"/>
        <end position="1727"/>
    </location>
</feature>
<dbReference type="PROSITE" id="PS50142">
    <property type="entry name" value="RNASE_3_2"/>
    <property type="match status" value="2"/>
</dbReference>
<name>A0AAN7GMH2_9MYRT</name>
<evidence type="ECO:0000256" key="14">
    <source>
        <dbReference type="ARBA" id="ARBA00023158"/>
    </source>
</evidence>
<dbReference type="Gene3D" id="1.10.1520.10">
    <property type="entry name" value="Ribonuclease III domain"/>
    <property type="match status" value="2"/>
</dbReference>
<keyword evidence="14" id="KW-0943">RNA-mediated gene silencing</keyword>
<dbReference type="InterPro" id="IPR014720">
    <property type="entry name" value="dsRBD_dom"/>
</dbReference>
<organism evidence="22 23">
    <name type="scientific">Trapa incisa</name>
    <dbReference type="NCBI Taxonomy" id="236973"/>
    <lineage>
        <taxon>Eukaryota</taxon>
        <taxon>Viridiplantae</taxon>
        <taxon>Streptophyta</taxon>
        <taxon>Embryophyta</taxon>
        <taxon>Tracheophyta</taxon>
        <taxon>Spermatophyta</taxon>
        <taxon>Magnoliopsida</taxon>
        <taxon>eudicotyledons</taxon>
        <taxon>Gunneridae</taxon>
        <taxon>Pentapetalae</taxon>
        <taxon>rosids</taxon>
        <taxon>malvids</taxon>
        <taxon>Myrtales</taxon>
        <taxon>Lythraceae</taxon>
        <taxon>Trapa</taxon>
    </lineage>
</organism>
<keyword evidence="11" id="KW-0067">ATP-binding</keyword>
<dbReference type="PROSITE" id="PS00517">
    <property type="entry name" value="RNASE_3_1"/>
    <property type="match status" value="1"/>
</dbReference>
<dbReference type="Pfam" id="PF00035">
    <property type="entry name" value="dsrm"/>
    <property type="match status" value="1"/>
</dbReference>
<feature type="compositionally biased region" description="Basic and acidic residues" evidence="18">
    <location>
        <begin position="1520"/>
        <end position="1529"/>
    </location>
</feature>
<dbReference type="GO" id="GO:0003723">
    <property type="term" value="F:RNA binding"/>
    <property type="evidence" value="ECO:0007669"/>
    <property type="project" value="UniProtKB-UniRule"/>
</dbReference>
<keyword evidence="12" id="KW-0460">Magnesium</keyword>
<dbReference type="InterPro" id="IPR036085">
    <property type="entry name" value="PAZ_dom_sf"/>
</dbReference>
<keyword evidence="16" id="KW-0539">Nucleus</keyword>
<proteinExistence type="predicted"/>
<evidence type="ECO:0000256" key="16">
    <source>
        <dbReference type="ARBA" id="ARBA00023242"/>
    </source>
</evidence>
<dbReference type="PANTHER" id="PTHR14950:SF46">
    <property type="entry name" value="ENDORIBONUCLEASE DICER HOMOLOG 3"/>
    <property type="match status" value="1"/>
</dbReference>
<dbReference type="FunFam" id="1.10.1520.10:FF:000008">
    <property type="entry name" value="Dicer-like 104"/>
    <property type="match status" value="1"/>
</dbReference>
<keyword evidence="5" id="KW-0479">Metal-binding</keyword>
<dbReference type="Proteomes" id="UP001345219">
    <property type="component" value="Chromosome 20"/>
</dbReference>
<dbReference type="Pfam" id="PF00636">
    <property type="entry name" value="Ribonuclease_3"/>
    <property type="match status" value="2"/>
</dbReference>
<dbReference type="CDD" id="cd00593">
    <property type="entry name" value="RIBOc"/>
    <property type="match status" value="2"/>
</dbReference>
<feature type="compositionally biased region" description="Basic and acidic residues" evidence="18">
    <location>
        <begin position="1368"/>
        <end position="1379"/>
    </location>
</feature>
<dbReference type="GO" id="GO:0046872">
    <property type="term" value="F:metal ion binding"/>
    <property type="evidence" value="ECO:0007669"/>
    <property type="project" value="UniProtKB-KW"/>
</dbReference>
<keyword evidence="15" id="KW-0464">Manganese</keyword>
<keyword evidence="13 17" id="KW-0694">RNA-binding</keyword>
<feature type="region of interest" description="Disordered" evidence="18">
    <location>
        <begin position="1512"/>
        <end position="1564"/>
    </location>
</feature>
<feature type="domain" description="RNase III" evidence="20">
    <location>
        <begin position="740"/>
        <end position="885"/>
    </location>
</feature>
<dbReference type="EMBL" id="JAXIOK010000020">
    <property type="protein sequence ID" value="KAK4747016.1"/>
    <property type="molecule type" value="Genomic_DNA"/>
</dbReference>
<dbReference type="GO" id="GO:0005737">
    <property type="term" value="C:cytoplasm"/>
    <property type="evidence" value="ECO:0007669"/>
    <property type="project" value="TreeGrafter"/>
</dbReference>
<dbReference type="InterPro" id="IPR036389">
    <property type="entry name" value="RNase_III_sf"/>
</dbReference>
<evidence type="ECO:0000259" key="20">
    <source>
        <dbReference type="PROSITE" id="PS50142"/>
    </source>
</evidence>
<feature type="domain" description="RNase III" evidence="20">
    <location>
        <begin position="526"/>
        <end position="698"/>
    </location>
</feature>
<dbReference type="SMART" id="SM00535">
    <property type="entry name" value="RIBOc"/>
    <property type="match status" value="2"/>
</dbReference>
<dbReference type="GO" id="GO:0010267">
    <property type="term" value="P:ta-siRNA processing"/>
    <property type="evidence" value="ECO:0007669"/>
    <property type="project" value="UniProtKB-ARBA"/>
</dbReference>
<evidence type="ECO:0000259" key="19">
    <source>
        <dbReference type="PROSITE" id="PS50137"/>
    </source>
</evidence>
<keyword evidence="9" id="KW-0378">Hydrolase</keyword>
<dbReference type="SUPFAM" id="SSF54768">
    <property type="entry name" value="dsRNA-binding domain-like"/>
    <property type="match status" value="1"/>
</dbReference>
<evidence type="ECO:0000256" key="2">
    <source>
        <dbReference type="ARBA" id="ARBA00001946"/>
    </source>
</evidence>
<evidence type="ECO:0000256" key="11">
    <source>
        <dbReference type="ARBA" id="ARBA00022840"/>
    </source>
</evidence>
<reference evidence="22 23" key="1">
    <citation type="journal article" date="2023" name="Hortic Res">
        <title>Pangenome of water caltrop reveals structural variations and asymmetric subgenome divergence after allopolyploidization.</title>
        <authorList>
            <person name="Zhang X."/>
            <person name="Chen Y."/>
            <person name="Wang L."/>
            <person name="Yuan Y."/>
            <person name="Fang M."/>
            <person name="Shi L."/>
            <person name="Lu R."/>
            <person name="Comes H.P."/>
            <person name="Ma Y."/>
            <person name="Chen Y."/>
            <person name="Huang G."/>
            <person name="Zhou Y."/>
            <person name="Zheng Z."/>
            <person name="Qiu Y."/>
        </authorList>
    </citation>
    <scope>NUCLEOTIDE SEQUENCE [LARGE SCALE GENOMIC DNA]</scope>
    <source>
        <tissue evidence="22">Roots</tissue>
    </source>
</reference>
<dbReference type="GO" id="GO:0005524">
    <property type="term" value="F:ATP binding"/>
    <property type="evidence" value="ECO:0007669"/>
    <property type="project" value="UniProtKB-KW"/>
</dbReference>
<dbReference type="GO" id="GO:0004386">
    <property type="term" value="F:helicase activity"/>
    <property type="evidence" value="ECO:0007669"/>
    <property type="project" value="UniProtKB-KW"/>
</dbReference>
<dbReference type="PANTHER" id="PTHR14950">
    <property type="entry name" value="DICER-RELATED"/>
    <property type="match status" value="1"/>
</dbReference>
<dbReference type="Gene3D" id="2.170.260.10">
    <property type="entry name" value="paz domain"/>
    <property type="match status" value="1"/>
</dbReference>
<keyword evidence="10" id="KW-0347">Helicase</keyword>
<feature type="compositionally biased region" description="Basic and acidic residues" evidence="18">
    <location>
        <begin position="1536"/>
        <end position="1564"/>
    </location>
</feature>
<keyword evidence="8" id="KW-0255">Endonuclease</keyword>
<evidence type="ECO:0000256" key="3">
    <source>
        <dbReference type="ARBA" id="ARBA00004123"/>
    </source>
</evidence>
<evidence type="ECO:0000256" key="8">
    <source>
        <dbReference type="ARBA" id="ARBA00022759"/>
    </source>
</evidence>
<feature type="domain" description="PAZ" evidence="21">
    <location>
        <begin position="366"/>
        <end position="501"/>
    </location>
</feature>
<evidence type="ECO:0000256" key="13">
    <source>
        <dbReference type="ARBA" id="ARBA00022884"/>
    </source>
</evidence>
<evidence type="ECO:0000256" key="5">
    <source>
        <dbReference type="ARBA" id="ARBA00022723"/>
    </source>
</evidence>
<feature type="region of interest" description="Disordered" evidence="18">
    <location>
        <begin position="1166"/>
        <end position="1194"/>
    </location>
</feature>
<comment type="cofactor">
    <cofactor evidence="1">
        <name>Mn(2+)</name>
        <dbReference type="ChEBI" id="CHEBI:29035"/>
    </cofactor>
</comment>
<comment type="cofactor">
    <cofactor evidence="2">
        <name>Mg(2+)</name>
        <dbReference type="ChEBI" id="CHEBI:18420"/>
    </cofactor>
</comment>
<keyword evidence="4" id="KW-0540">Nuclease</keyword>
<evidence type="ECO:0000256" key="12">
    <source>
        <dbReference type="ARBA" id="ARBA00022842"/>
    </source>
</evidence>
<evidence type="ECO:0000256" key="7">
    <source>
        <dbReference type="ARBA" id="ARBA00022741"/>
    </source>
</evidence>
<evidence type="ECO:0000256" key="15">
    <source>
        <dbReference type="ARBA" id="ARBA00023211"/>
    </source>
</evidence>
<dbReference type="GO" id="GO:0004525">
    <property type="term" value="F:ribonuclease III activity"/>
    <property type="evidence" value="ECO:0007669"/>
    <property type="project" value="InterPro"/>
</dbReference>
<dbReference type="SUPFAM" id="SSF101690">
    <property type="entry name" value="PAZ domain"/>
    <property type="match status" value="1"/>
</dbReference>
<evidence type="ECO:0000256" key="10">
    <source>
        <dbReference type="ARBA" id="ARBA00022806"/>
    </source>
</evidence>
<evidence type="ECO:0000313" key="23">
    <source>
        <dbReference type="Proteomes" id="UP001345219"/>
    </source>
</evidence>
<dbReference type="SUPFAM" id="SSF69065">
    <property type="entry name" value="RNase III domain-like"/>
    <property type="match status" value="2"/>
</dbReference>
<evidence type="ECO:0000256" key="17">
    <source>
        <dbReference type="PROSITE-ProRule" id="PRU00266"/>
    </source>
</evidence>
<gene>
    <name evidence="22" type="ORF">SAY87_026053</name>
</gene>